<evidence type="ECO:0000313" key="3">
    <source>
        <dbReference type="EMBL" id="TIX51560.1"/>
    </source>
</evidence>
<dbReference type="RefSeq" id="WP_136692346.1">
    <property type="nucleotide sequence ID" value="NZ_SSHH01000001.1"/>
</dbReference>
<comment type="caution">
    <text evidence="3">The sequence shown here is derived from an EMBL/GenBank/DDBJ whole genome shotgun (WGS) entry which is preliminary data.</text>
</comment>
<feature type="transmembrane region" description="Helical" evidence="1">
    <location>
        <begin position="154"/>
        <end position="174"/>
    </location>
</feature>
<dbReference type="Pfam" id="PF20349">
    <property type="entry name" value="DUF6644"/>
    <property type="match status" value="1"/>
</dbReference>
<feature type="transmembrane region" description="Helical" evidence="1">
    <location>
        <begin position="85"/>
        <end position="102"/>
    </location>
</feature>
<dbReference type="Proteomes" id="UP000309389">
    <property type="component" value="Unassembled WGS sequence"/>
</dbReference>
<reference evidence="3 4" key="1">
    <citation type="submission" date="2019-04" db="EMBL/GenBank/DDBJ databases">
        <title>Altererythrobacter aquimixticola sp. nov., isolated from sediment of junction between the ocean and a freshwater spring.</title>
        <authorList>
            <person name="Yoon J.-H."/>
        </authorList>
    </citation>
    <scope>NUCLEOTIDE SEQUENCE [LARGE SCALE GENOMIC DNA]</scope>
    <source>
        <strain evidence="3 4">SSKS-13</strain>
    </source>
</reference>
<evidence type="ECO:0000259" key="2">
    <source>
        <dbReference type="Pfam" id="PF20349"/>
    </source>
</evidence>
<dbReference type="AlphaFoldDB" id="A0A4T3F959"/>
<evidence type="ECO:0000256" key="1">
    <source>
        <dbReference type="SAM" id="Phobius"/>
    </source>
</evidence>
<feature type="transmembrane region" description="Helical" evidence="1">
    <location>
        <begin position="45"/>
        <end position="65"/>
    </location>
</feature>
<keyword evidence="1" id="KW-0472">Membrane</keyword>
<keyword evidence="1" id="KW-0812">Transmembrane</keyword>
<keyword evidence="4" id="KW-1185">Reference proteome</keyword>
<dbReference type="InterPro" id="IPR046586">
    <property type="entry name" value="DUF6644"/>
</dbReference>
<dbReference type="EMBL" id="SSHH01000001">
    <property type="protein sequence ID" value="TIX51560.1"/>
    <property type="molecule type" value="Genomic_DNA"/>
</dbReference>
<name>A0A4T3F959_9SPHN</name>
<sequence>MLDLLFNITDWLRTTFLLDFAFWITETPLSLFMVENFWNVPLAQVVHIVSIAAAFASLLMLTLRVHGKAGMSLPVSDVASRYMPWIWWGLLGIVISGLLMITAEPIRNMVNSVFWIKMGILVVTVLITLGFQRSVRGKALAGGAAYVPSGSTKATGLLLVVLWLLIMLAGRWIAYVPV</sequence>
<protein>
    <recommendedName>
        <fullName evidence="2">DUF6644 domain-containing protein</fullName>
    </recommendedName>
</protein>
<accession>A0A4T3F959</accession>
<organism evidence="3 4">
    <name type="scientific">Alteraurantiacibacter aquimixticola</name>
    <dbReference type="NCBI Taxonomy" id="2489173"/>
    <lineage>
        <taxon>Bacteria</taxon>
        <taxon>Pseudomonadati</taxon>
        <taxon>Pseudomonadota</taxon>
        <taxon>Alphaproteobacteria</taxon>
        <taxon>Sphingomonadales</taxon>
        <taxon>Erythrobacteraceae</taxon>
        <taxon>Alteraurantiacibacter</taxon>
    </lineage>
</organism>
<gene>
    <name evidence="3" type="ORF">E5222_03655</name>
</gene>
<keyword evidence="1" id="KW-1133">Transmembrane helix</keyword>
<feature type="transmembrane region" description="Helical" evidence="1">
    <location>
        <begin position="114"/>
        <end position="134"/>
    </location>
</feature>
<feature type="domain" description="DUF6644" evidence="2">
    <location>
        <begin position="42"/>
        <end position="175"/>
    </location>
</feature>
<dbReference type="OrthoDB" id="118399at2"/>
<evidence type="ECO:0000313" key="4">
    <source>
        <dbReference type="Proteomes" id="UP000309389"/>
    </source>
</evidence>
<proteinExistence type="predicted"/>